<gene>
    <name evidence="2" type="ORF">PSYICH_LOCUS13390</name>
</gene>
<accession>A0A9P0DAX4</accession>
<dbReference type="PANTHER" id="PTHR46481">
    <property type="entry name" value="ZINC FINGER BED DOMAIN-CONTAINING PROTEIN 4"/>
    <property type="match status" value="1"/>
</dbReference>
<feature type="region of interest" description="Disordered" evidence="1">
    <location>
        <begin position="175"/>
        <end position="197"/>
    </location>
</feature>
<keyword evidence="3" id="KW-1185">Reference proteome</keyword>
<dbReference type="SUPFAM" id="SSF53098">
    <property type="entry name" value="Ribonuclease H-like"/>
    <property type="match status" value="1"/>
</dbReference>
<dbReference type="AlphaFoldDB" id="A0A9P0DAX4"/>
<dbReference type="InterPro" id="IPR052035">
    <property type="entry name" value="ZnF_BED_domain_contain"/>
</dbReference>
<protein>
    <submittedName>
        <fullName evidence="2">Uncharacterized protein</fullName>
    </submittedName>
</protein>
<reference evidence="2" key="1">
    <citation type="submission" date="2022-01" db="EMBL/GenBank/DDBJ databases">
        <authorList>
            <person name="King R."/>
        </authorList>
    </citation>
    <scope>NUCLEOTIDE SEQUENCE</scope>
</reference>
<dbReference type="PANTHER" id="PTHR46481:SF9">
    <property type="entry name" value="ZINC FINGER BED DOMAIN-CONTAINING PROTEIN 1-LIKE"/>
    <property type="match status" value="1"/>
</dbReference>
<evidence type="ECO:0000313" key="2">
    <source>
        <dbReference type="EMBL" id="CAH1113560.1"/>
    </source>
</evidence>
<proteinExistence type="predicted"/>
<dbReference type="EMBL" id="OV651819">
    <property type="protein sequence ID" value="CAH1113560.1"/>
    <property type="molecule type" value="Genomic_DNA"/>
</dbReference>
<evidence type="ECO:0000256" key="1">
    <source>
        <dbReference type="SAM" id="MobiDB-lite"/>
    </source>
</evidence>
<feature type="compositionally biased region" description="Polar residues" evidence="1">
    <location>
        <begin position="176"/>
        <end position="197"/>
    </location>
</feature>
<dbReference type="OrthoDB" id="3062869at2759"/>
<dbReference type="InterPro" id="IPR012337">
    <property type="entry name" value="RNaseH-like_sf"/>
</dbReference>
<evidence type="ECO:0000313" key="3">
    <source>
        <dbReference type="Proteomes" id="UP001153636"/>
    </source>
</evidence>
<organism evidence="2 3">
    <name type="scientific">Psylliodes chrysocephalus</name>
    <dbReference type="NCBI Taxonomy" id="3402493"/>
    <lineage>
        <taxon>Eukaryota</taxon>
        <taxon>Metazoa</taxon>
        <taxon>Ecdysozoa</taxon>
        <taxon>Arthropoda</taxon>
        <taxon>Hexapoda</taxon>
        <taxon>Insecta</taxon>
        <taxon>Pterygota</taxon>
        <taxon>Neoptera</taxon>
        <taxon>Endopterygota</taxon>
        <taxon>Coleoptera</taxon>
        <taxon>Polyphaga</taxon>
        <taxon>Cucujiformia</taxon>
        <taxon>Chrysomeloidea</taxon>
        <taxon>Chrysomelidae</taxon>
        <taxon>Galerucinae</taxon>
        <taxon>Alticini</taxon>
        <taxon>Psylliodes</taxon>
    </lineage>
</organism>
<sequence length="266" mass="30454">MKPEGIPLKLINDVATRRNSTFYMFERLVTLSEPLAATVGLLVNPINLSTQKEEWTILKELCQILKPFEAIIVEMSAEKQVTLSKVILIIKGLLSSLERTKGKVLSQVGKTVMNSLLASIISRFGNPENNLIMGKASFLNPRFKTKAFSNEDNLKRVKNKIQDELVVLIKRETEHQPTGTENETASGINENTTDPSDNTENYDMIWQDFDKCVKSSLHVKAQLQSPLLRSKCFQKNRIWKEKRIRWLSQLAKKYFCIVITIYKNLH</sequence>
<dbReference type="Proteomes" id="UP001153636">
    <property type="component" value="Chromosome 7"/>
</dbReference>
<name>A0A9P0DAX4_9CUCU</name>